<dbReference type="InterPro" id="IPR050312">
    <property type="entry name" value="IolE/XylAMocC-like"/>
</dbReference>
<comment type="caution">
    <text evidence="2">The sequence shown here is derived from an EMBL/GenBank/DDBJ whole genome shotgun (WGS) entry which is preliminary data.</text>
</comment>
<evidence type="ECO:0000313" key="3">
    <source>
        <dbReference type="Proteomes" id="UP001222770"/>
    </source>
</evidence>
<accession>A0ABT6CDT5</accession>
<dbReference type="Pfam" id="PF01261">
    <property type="entry name" value="AP_endonuc_2"/>
    <property type="match status" value="1"/>
</dbReference>
<keyword evidence="2" id="KW-0413">Isomerase</keyword>
<dbReference type="Proteomes" id="UP001222770">
    <property type="component" value="Unassembled WGS sequence"/>
</dbReference>
<evidence type="ECO:0000313" key="2">
    <source>
        <dbReference type="EMBL" id="MDF8331992.1"/>
    </source>
</evidence>
<dbReference type="InterPro" id="IPR036237">
    <property type="entry name" value="Xyl_isomerase-like_sf"/>
</dbReference>
<dbReference type="EMBL" id="JAROCY010000002">
    <property type="protein sequence ID" value="MDF8331992.1"/>
    <property type="molecule type" value="Genomic_DNA"/>
</dbReference>
<organism evidence="2 3">
    <name type="scientific">Novosphingobium cyanobacteriorum</name>
    <dbReference type="NCBI Taxonomy" id="3024215"/>
    <lineage>
        <taxon>Bacteria</taxon>
        <taxon>Pseudomonadati</taxon>
        <taxon>Pseudomonadota</taxon>
        <taxon>Alphaproteobacteria</taxon>
        <taxon>Sphingomonadales</taxon>
        <taxon>Sphingomonadaceae</taxon>
        <taxon>Novosphingobium</taxon>
    </lineage>
</organism>
<reference evidence="2 3" key="1">
    <citation type="submission" date="2023-03" db="EMBL/GenBank/DDBJ databases">
        <title>Novosphingobium cyanobacteriorum sp. nov., isolated from a eutrophic reservoir during the Microcystis bloom period.</title>
        <authorList>
            <person name="Kang M."/>
            <person name="Le V."/>
            <person name="Ko S.-R."/>
            <person name="Lee S.-A."/>
            <person name="Ahn C.-Y."/>
        </authorList>
    </citation>
    <scope>NUCLEOTIDE SEQUENCE [LARGE SCALE GENOMIC DNA]</scope>
    <source>
        <strain evidence="2 3">HBC54</strain>
    </source>
</reference>
<dbReference type="GO" id="GO:0016853">
    <property type="term" value="F:isomerase activity"/>
    <property type="evidence" value="ECO:0007669"/>
    <property type="project" value="UniProtKB-KW"/>
</dbReference>
<sequence>MQLSRRSAMFALGATGLAAMTNEPLLAARRRPFFERIGKPIGLQLYTVGENVEQDLDGTLAAVAKLGITDLELPGFLGRSPQQLRAAADRAGVRFSSIHLFAPSPFYPDALTILNPAQEIADALNVLGVRHVVMPSLPTPKGFQIPKERNIGLAIAAATNAGGVAYWKKGAKLLNERAMALRPYGISLAYHNHNVEFQPLEGTVRGWDILLEEADPALVRVELDVGWVAAAGIDPADELLRLRGRVQAIHVKDIMASNQPNFAMQQAPADVGTGMQNWPRLLRAAEAAGVSHYYIEQDPPFANSRMQSVIRARAFLGTIVA</sequence>
<dbReference type="InterPro" id="IPR013022">
    <property type="entry name" value="Xyl_isomerase-like_TIM-brl"/>
</dbReference>
<evidence type="ECO:0000259" key="1">
    <source>
        <dbReference type="Pfam" id="PF01261"/>
    </source>
</evidence>
<name>A0ABT6CDT5_9SPHN</name>
<protein>
    <submittedName>
        <fullName evidence="2">Sugar phosphate isomerase/epimerase</fullName>
    </submittedName>
</protein>
<dbReference type="Gene3D" id="3.20.20.150">
    <property type="entry name" value="Divalent-metal-dependent TIM barrel enzymes"/>
    <property type="match status" value="1"/>
</dbReference>
<dbReference type="PANTHER" id="PTHR12110">
    <property type="entry name" value="HYDROXYPYRUVATE ISOMERASE"/>
    <property type="match status" value="1"/>
</dbReference>
<keyword evidence="3" id="KW-1185">Reference proteome</keyword>
<feature type="domain" description="Xylose isomerase-like TIM barrel" evidence="1">
    <location>
        <begin position="61"/>
        <end position="293"/>
    </location>
</feature>
<proteinExistence type="predicted"/>
<dbReference type="RefSeq" id="WP_277275148.1">
    <property type="nucleotide sequence ID" value="NZ_JAROCY010000002.1"/>
</dbReference>
<dbReference type="SUPFAM" id="SSF51658">
    <property type="entry name" value="Xylose isomerase-like"/>
    <property type="match status" value="1"/>
</dbReference>
<gene>
    <name evidence="2" type="ORF">POM99_02150</name>
</gene>
<dbReference type="PANTHER" id="PTHR12110:SF41">
    <property type="entry name" value="INOSOSE DEHYDRATASE"/>
    <property type="match status" value="1"/>
</dbReference>